<protein>
    <recommendedName>
        <fullName evidence="5">Major facilitator superfamily (MFS) profile domain-containing protein</fullName>
    </recommendedName>
</protein>
<dbReference type="InterPro" id="IPR036259">
    <property type="entry name" value="MFS_trans_sf"/>
</dbReference>
<organism evidence="3 4">
    <name type="scientific">Emiliania huxleyi (strain CCMP1516)</name>
    <dbReference type="NCBI Taxonomy" id="280463"/>
    <lineage>
        <taxon>Eukaryota</taxon>
        <taxon>Haptista</taxon>
        <taxon>Haptophyta</taxon>
        <taxon>Prymnesiophyceae</taxon>
        <taxon>Isochrysidales</taxon>
        <taxon>Noelaerhabdaceae</taxon>
        <taxon>Emiliania</taxon>
    </lineage>
</organism>
<feature type="transmembrane region" description="Helical" evidence="2">
    <location>
        <begin position="300"/>
        <end position="323"/>
    </location>
</feature>
<dbReference type="SUPFAM" id="SSF103473">
    <property type="entry name" value="MFS general substrate transporter"/>
    <property type="match status" value="1"/>
</dbReference>
<evidence type="ECO:0000256" key="2">
    <source>
        <dbReference type="SAM" id="Phobius"/>
    </source>
</evidence>
<feature type="transmembrane region" description="Helical" evidence="2">
    <location>
        <begin position="265"/>
        <end position="288"/>
    </location>
</feature>
<accession>A0A0D3KI25</accession>
<dbReference type="Proteomes" id="UP000013827">
    <property type="component" value="Unassembled WGS sequence"/>
</dbReference>
<sequence length="427" mass="43601">MSLPLPPTLAARALLTACGAIFCTSGLVGFNVLVPGLGERFGGETASGAERMAYGASLSMLASLVLCPVNFLTARAIGAGTLSAPRACLYASMAGVVGLGGAGLGVLLEQYWLSLLSFGLGQGVSLGASYIALLAVTRAWFAKLGRPGLGFGLLGAAMGVAAAVFAAAAELLLRSFGIGETLVILSVGGEAPRTLLRSGRFWLFALGLLLALLPGWGFKLLVSSLLSARFDTDLETGTKVTTLSLLLYAGSRLAAGWLTDCVPATAMYSATLGIQQVLVGLLASMASVGVPEASLEAFSGLQVCITMCFGFLKTLYPLVVGWIWPNDMIAIGLVAPCFGLAGAIGPAVYLVSLASRGGEEAALLVLTALQLLAVVFVSAAMASRLWIRSGSGSHSPPRATAPEAPKEPEKEGVAGECTAVAIKVWSV</sequence>
<feature type="region of interest" description="Disordered" evidence="1">
    <location>
        <begin position="389"/>
        <end position="413"/>
    </location>
</feature>
<keyword evidence="2" id="KW-0812">Transmembrane</keyword>
<evidence type="ECO:0000256" key="1">
    <source>
        <dbReference type="SAM" id="MobiDB-lite"/>
    </source>
</evidence>
<feature type="transmembrane region" description="Helical" evidence="2">
    <location>
        <begin position="363"/>
        <end position="387"/>
    </location>
</feature>
<feature type="transmembrane region" description="Helical" evidence="2">
    <location>
        <begin position="201"/>
        <end position="228"/>
    </location>
</feature>
<keyword evidence="2" id="KW-1133">Transmembrane helix</keyword>
<reference evidence="4" key="1">
    <citation type="journal article" date="2013" name="Nature">
        <title>Pan genome of the phytoplankton Emiliania underpins its global distribution.</title>
        <authorList>
            <person name="Read B.A."/>
            <person name="Kegel J."/>
            <person name="Klute M.J."/>
            <person name="Kuo A."/>
            <person name="Lefebvre S.C."/>
            <person name="Maumus F."/>
            <person name="Mayer C."/>
            <person name="Miller J."/>
            <person name="Monier A."/>
            <person name="Salamov A."/>
            <person name="Young J."/>
            <person name="Aguilar M."/>
            <person name="Claverie J.M."/>
            <person name="Frickenhaus S."/>
            <person name="Gonzalez K."/>
            <person name="Herman E.K."/>
            <person name="Lin Y.C."/>
            <person name="Napier J."/>
            <person name="Ogata H."/>
            <person name="Sarno A.F."/>
            <person name="Shmutz J."/>
            <person name="Schroeder D."/>
            <person name="de Vargas C."/>
            <person name="Verret F."/>
            <person name="von Dassow P."/>
            <person name="Valentin K."/>
            <person name="Van de Peer Y."/>
            <person name="Wheeler G."/>
            <person name="Dacks J.B."/>
            <person name="Delwiche C.F."/>
            <person name="Dyhrman S.T."/>
            <person name="Glockner G."/>
            <person name="John U."/>
            <person name="Richards T."/>
            <person name="Worden A.Z."/>
            <person name="Zhang X."/>
            <person name="Grigoriev I.V."/>
            <person name="Allen A.E."/>
            <person name="Bidle K."/>
            <person name="Borodovsky M."/>
            <person name="Bowler C."/>
            <person name="Brownlee C."/>
            <person name="Cock J.M."/>
            <person name="Elias M."/>
            <person name="Gladyshev V.N."/>
            <person name="Groth M."/>
            <person name="Guda C."/>
            <person name="Hadaegh A."/>
            <person name="Iglesias-Rodriguez M.D."/>
            <person name="Jenkins J."/>
            <person name="Jones B.M."/>
            <person name="Lawson T."/>
            <person name="Leese F."/>
            <person name="Lindquist E."/>
            <person name="Lobanov A."/>
            <person name="Lomsadze A."/>
            <person name="Malik S.B."/>
            <person name="Marsh M.E."/>
            <person name="Mackinder L."/>
            <person name="Mock T."/>
            <person name="Mueller-Roeber B."/>
            <person name="Pagarete A."/>
            <person name="Parker M."/>
            <person name="Probert I."/>
            <person name="Quesneville H."/>
            <person name="Raines C."/>
            <person name="Rensing S.A."/>
            <person name="Riano-Pachon D.M."/>
            <person name="Richier S."/>
            <person name="Rokitta S."/>
            <person name="Shiraiwa Y."/>
            <person name="Soanes D.M."/>
            <person name="van der Giezen M."/>
            <person name="Wahlund T.M."/>
            <person name="Williams B."/>
            <person name="Wilson W."/>
            <person name="Wolfe G."/>
            <person name="Wurch L.L."/>
        </authorList>
    </citation>
    <scope>NUCLEOTIDE SEQUENCE</scope>
</reference>
<dbReference type="GeneID" id="17280680"/>
<feature type="transmembrane region" description="Helical" evidence="2">
    <location>
        <begin position="54"/>
        <end position="77"/>
    </location>
</feature>
<dbReference type="AlphaFoldDB" id="A0A0D3KI25"/>
<keyword evidence="2" id="KW-0472">Membrane</keyword>
<proteinExistence type="predicted"/>
<keyword evidence="4" id="KW-1185">Reference proteome</keyword>
<dbReference type="KEGG" id="ehx:EMIHUDRAFT_98433"/>
<feature type="transmembrane region" description="Helical" evidence="2">
    <location>
        <begin position="89"/>
        <end position="108"/>
    </location>
</feature>
<dbReference type="EnsemblProtists" id="EOD35410">
    <property type="protein sequence ID" value="EOD35410"/>
    <property type="gene ID" value="EMIHUDRAFT_98433"/>
</dbReference>
<reference evidence="3" key="2">
    <citation type="submission" date="2024-10" db="UniProtKB">
        <authorList>
            <consortium name="EnsemblProtists"/>
        </authorList>
    </citation>
    <scope>IDENTIFICATION</scope>
</reference>
<evidence type="ECO:0008006" key="5">
    <source>
        <dbReference type="Google" id="ProtNLM"/>
    </source>
</evidence>
<evidence type="ECO:0000313" key="4">
    <source>
        <dbReference type="Proteomes" id="UP000013827"/>
    </source>
</evidence>
<evidence type="ECO:0000313" key="3">
    <source>
        <dbReference type="EnsemblProtists" id="EOD35410"/>
    </source>
</evidence>
<feature type="transmembrane region" description="Helical" evidence="2">
    <location>
        <begin position="12"/>
        <end position="34"/>
    </location>
</feature>
<dbReference type="HOGENOM" id="CLU_643179_0_0_1"/>
<dbReference type="PaxDb" id="2903-EOD35410"/>
<feature type="transmembrane region" description="Helical" evidence="2">
    <location>
        <begin position="148"/>
        <end position="169"/>
    </location>
</feature>
<feature type="transmembrane region" description="Helical" evidence="2">
    <location>
        <begin position="114"/>
        <end position="136"/>
    </location>
</feature>
<feature type="compositionally biased region" description="Basic and acidic residues" evidence="1">
    <location>
        <begin position="404"/>
        <end position="413"/>
    </location>
</feature>
<name>A0A0D3KI25_EMIH1</name>
<dbReference type="RefSeq" id="XP_005787839.1">
    <property type="nucleotide sequence ID" value="XM_005787782.1"/>
</dbReference>
<feature type="transmembrane region" description="Helical" evidence="2">
    <location>
        <begin position="329"/>
        <end position="351"/>
    </location>
</feature>